<dbReference type="EMBL" id="CP037422">
    <property type="protein sequence ID" value="QDU09470.1"/>
    <property type="molecule type" value="Genomic_DNA"/>
</dbReference>
<keyword evidence="1" id="KW-0812">Transmembrane</keyword>
<evidence type="ECO:0000313" key="3">
    <source>
        <dbReference type="Proteomes" id="UP000318384"/>
    </source>
</evidence>
<evidence type="ECO:0000256" key="1">
    <source>
        <dbReference type="SAM" id="Phobius"/>
    </source>
</evidence>
<feature type="transmembrane region" description="Helical" evidence="1">
    <location>
        <begin position="6"/>
        <end position="27"/>
    </location>
</feature>
<keyword evidence="1" id="KW-1133">Transmembrane helix</keyword>
<sequence>MPIVECLLVALFIMIINLCVLTWIYWMKSKQEWQELRAVRLMLAPEIVSVLINSKSQKNIPTKIQSVHAEQGVGIEDIFS</sequence>
<name>A0A517WW27_9PLAN</name>
<dbReference type="AlphaFoldDB" id="A0A517WW27"/>
<gene>
    <name evidence="2" type="ORF">V202x_28450</name>
</gene>
<proteinExistence type="predicted"/>
<protein>
    <submittedName>
        <fullName evidence="2">Uncharacterized protein</fullName>
    </submittedName>
</protein>
<accession>A0A517WW27</accession>
<keyword evidence="3" id="KW-1185">Reference proteome</keyword>
<reference evidence="2 3" key="1">
    <citation type="submission" date="2019-03" db="EMBL/GenBank/DDBJ databases">
        <title>Deep-cultivation of Planctomycetes and their phenomic and genomic characterization uncovers novel biology.</title>
        <authorList>
            <person name="Wiegand S."/>
            <person name="Jogler M."/>
            <person name="Boedeker C."/>
            <person name="Pinto D."/>
            <person name="Vollmers J."/>
            <person name="Rivas-Marin E."/>
            <person name="Kohn T."/>
            <person name="Peeters S.H."/>
            <person name="Heuer A."/>
            <person name="Rast P."/>
            <person name="Oberbeckmann S."/>
            <person name="Bunk B."/>
            <person name="Jeske O."/>
            <person name="Meyerdierks A."/>
            <person name="Storesund J.E."/>
            <person name="Kallscheuer N."/>
            <person name="Luecker S."/>
            <person name="Lage O.M."/>
            <person name="Pohl T."/>
            <person name="Merkel B.J."/>
            <person name="Hornburger P."/>
            <person name="Mueller R.-W."/>
            <person name="Bruemmer F."/>
            <person name="Labrenz M."/>
            <person name="Spormann A.M."/>
            <person name="Op den Camp H."/>
            <person name="Overmann J."/>
            <person name="Amann R."/>
            <person name="Jetten M.S.M."/>
            <person name="Mascher T."/>
            <person name="Medema M.H."/>
            <person name="Devos D.P."/>
            <person name="Kaster A.-K."/>
            <person name="Ovreas L."/>
            <person name="Rohde M."/>
            <person name="Galperin M.Y."/>
            <person name="Jogler C."/>
        </authorList>
    </citation>
    <scope>NUCLEOTIDE SEQUENCE [LARGE SCALE GENOMIC DNA]</scope>
    <source>
        <strain evidence="2 3">V202</strain>
    </source>
</reference>
<organism evidence="2 3">
    <name type="scientific">Gimesia aquarii</name>
    <dbReference type="NCBI Taxonomy" id="2527964"/>
    <lineage>
        <taxon>Bacteria</taxon>
        <taxon>Pseudomonadati</taxon>
        <taxon>Planctomycetota</taxon>
        <taxon>Planctomycetia</taxon>
        <taxon>Planctomycetales</taxon>
        <taxon>Planctomycetaceae</taxon>
        <taxon>Gimesia</taxon>
    </lineage>
</organism>
<evidence type="ECO:0000313" key="2">
    <source>
        <dbReference type="EMBL" id="QDU09470.1"/>
    </source>
</evidence>
<dbReference type="Proteomes" id="UP000318384">
    <property type="component" value="Chromosome"/>
</dbReference>
<keyword evidence="1" id="KW-0472">Membrane</keyword>